<evidence type="ECO:0000313" key="1">
    <source>
        <dbReference type="EMBL" id="KAI0060103.1"/>
    </source>
</evidence>
<reference evidence="1" key="1">
    <citation type="submission" date="2021-03" db="EMBL/GenBank/DDBJ databases">
        <authorList>
            <consortium name="DOE Joint Genome Institute"/>
            <person name="Ahrendt S."/>
            <person name="Looney B.P."/>
            <person name="Miyauchi S."/>
            <person name="Morin E."/>
            <person name="Drula E."/>
            <person name="Courty P.E."/>
            <person name="Chicoki N."/>
            <person name="Fauchery L."/>
            <person name="Kohler A."/>
            <person name="Kuo A."/>
            <person name="Labutti K."/>
            <person name="Pangilinan J."/>
            <person name="Lipzen A."/>
            <person name="Riley R."/>
            <person name="Andreopoulos W."/>
            <person name="He G."/>
            <person name="Johnson J."/>
            <person name="Barry K.W."/>
            <person name="Grigoriev I.V."/>
            <person name="Nagy L."/>
            <person name="Hibbett D."/>
            <person name="Henrissat B."/>
            <person name="Matheny P.B."/>
            <person name="Labbe J."/>
            <person name="Martin F."/>
        </authorList>
    </citation>
    <scope>NUCLEOTIDE SEQUENCE</scope>
    <source>
        <strain evidence="1">HHB10654</strain>
    </source>
</reference>
<comment type="caution">
    <text evidence="1">The sequence shown here is derived from an EMBL/GenBank/DDBJ whole genome shotgun (WGS) entry which is preliminary data.</text>
</comment>
<reference evidence="1" key="2">
    <citation type="journal article" date="2022" name="New Phytol.">
        <title>Evolutionary transition to the ectomycorrhizal habit in the genomes of a hyperdiverse lineage of mushroom-forming fungi.</title>
        <authorList>
            <person name="Looney B."/>
            <person name="Miyauchi S."/>
            <person name="Morin E."/>
            <person name="Drula E."/>
            <person name="Courty P.E."/>
            <person name="Kohler A."/>
            <person name="Kuo A."/>
            <person name="LaButti K."/>
            <person name="Pangilinan J."/>
            <person name="Lipzen A."/>
            <person name="Riley R."/>
            <person name="Andreopoulos W."/>
            <person name="He G."/>
            <person name="Johnson J."/>
            <person name="Nolan M."/>
            <person name="Tritt A."/>
            <person name="Barry K.W."/>
            <person name="Grigoriev I.V."/>
            <person name="Nagy L.G."/>
            <person name="Hibbett D."/>
            <person name="Henrissat B."/>
            <person name="Matheny P.B."/>
            <person name="Labbe J."/>
            <person name="Martin F.M."/>
        </authorList>
    </citation>
    <scope>NUCLEOTIDE SEQUENCE</scope>
    <source>
        <strain evidence="1">HHB10654</strain>
    </source>
</reference>
<name>A0ACB8SUC1_9AGAM</name>
<dbReference type="Proteomes" id="UP000814140">
    <property type="component" value="Unassembled WGS sequence"/>
</dbReference>
<organism evidence="1 2">
    <name type="scientific">Artomyces pyxidatus</name>
    <dbReference type="NCBI Taxonomy" id="48021"/>
    <lineage>
        <taxon>Eukaryota</taxon>
        <taxon>Fungi</taxon>
        <taxon>Dikarya</taxon>
        <taxon>Basidiomycota</taxon>
        <taxon>Agaricomycotina</taxon>
        <taxon>Agaricomycetes</taxon>
        <taxon>Russulales</taxon>
        <taxon>Auriscalpiaceae</taxon>
        <taxon>Artomyces</taxon>
    </lineage>
</organism>
<evidence type="ECO:0000313" key="2">
    <source>
        <dbReference type="Proteomes" id="UP000814140"/>
    </source>
</evidence>
<keyword evidence="2" id="KW-1185">Reference proteome</keyword>
<protein>
    <submittedName>
        <fullName evidence="1">Uncharacterized protein</fullName>
    </submittedName>
</protein>
<proteinExistence type="predicted"/>
<sequence>MMLPPPSALHAGRVWTSTLTALDVGSPCSRATYLYRAGREALFHEIVGGQVFYSGGACEVSTPDGRYNYPTHRFRLLPMADVEELPNGGHAIAYSGPRPYNAFGFDAAKACLRRQSEPERQYLKERRERFRWRGFWFWIGDERPAVTLNKCKQAPPSPPPLPRQDSTLLTVPRLTRGYGRMCEEDELKFFGNGSAL</sequence>
<accession>A0ACB8SUC1</accession>
<dbReference type="EMBL" id="MU277221">
    <property type="protein sequence ID" value="KAI0060103.1"/>
    <property type="molecule type" value="Genomic_DNA"/>
</dbReference>
<gene>
    <name evidence="1" type="ORF">BV25DRAFT_1993129</name>
</gene>